<comment type="caution">
    <text evidence="1">The sequence shown here is derived from an EMBL/GenBank/DDBJ whole genome shotgun (WGS) entry which is preliminary data.</text>
</comment>
<dbReference type="AlphaFoldDB" id="A0A1V1P5X1"/>
<name>A0A1V1P5X1_9BACT</name>
<dbReference type="InterPro" id="IPR019639">
    <property type="entry name" value="DUF2505"/>
</dbReference>
<evidence type="ECO:0000313" key="1">
    <source>
        <dbReference type="EMBL" id="ETR70267.1"/>
    </source>
</evidence>
<accession>A0A1V1P5X1</accession>
<evidence type="ECO:0000313" key="2">
    <source>
        <dbReference type="Proteomes" id="UP000189670"/>
    </source>
</evidence>
<dbReference type="Proteomes" id="UP000189670">
    <property type="component" value="Unassembled WGS sequence"/>
</dbReference>
<sequence length="163" mass="18177">MATTVNYPYSYDTETVFGVFTRKDFIEQKYASVGATNFEFIEYGEKDGSFIIHTKRDISAEVPGFAKTFLKPTSTIIQKEVWTLSDDPTKKGVVAVNGKGLPMKMTGDIILQPTDSGSENILTYDVTVSIPFVGKKIASFLDVEGRKTADQEYEFAVKFLNQL</sequence>
<organism evidence="1 2">
    <name type="scientific">Candidatus Magnetoglobus multicellularis str. Araruama</name>
    <dbReference type="NCBI Taxonomy" id="890399"/>
    <lineage>
        <taxon>Bacteria</taxon>
        <taxon>Pseudomonadati</taxon>
        <taxon>Thermodesulfobacteriota</taxon>
        <taxon>Desulfobacteria</taxon>
        <taxon>Desulfobacterales</taxon>
        <taxon>Desulfobacteraceae</taxon>
        <taxon>Candidatus Magnetoglobus</taxon>
    </lineage>
</organism>
<dbReference type="Pfam" id="PF10698">
    <property type="entry name" value="DUF2505"/>
    <property type="match status" value="1"/>
</dbReference>
<evidence type="ECO:0008006" key="3">
    <source>
        <dbReference type="Google" id="ProtNLM"/>
    </source>
</evidence>
<proteinExistence type="predicted"/>
<dbReference type="EMBL" id="ATBP01000453">
    <property type="protein sequence ID" value="ETR70267.1"/>
    <property type="molecule type" value="Genomic_DNA"/>
</dbReference>
<protein>
    <recommendedName>
        <fullName evidence="3">DUF2505 domain-containing protein</fullName>
    </recommendedName>
</protein>
<gene>
    <name evidence="1" type="ORF">OMM_08934</name>
</gene>
<reference evidence="2" key="1">
    <citation type="submission" date="2012-11" db="EMBL/GenBank/DDBJ databases">
        <authorList>
            <person name="Lucero-Rivera Y.E."/>
            <person name="Tovar-Ramirez D."/>
        </authorList>
    </citation>
    <scope>NUCLEOTIDE SEQUENCE [LARGE SCALE GENOMIC DNA]</scope>
    <source>
        <strain evidence="2">Araruama</strain>
    </source>
</reference>